<proteinExistence type="inferred from homology"/>
<dbReference type="PROSITE" id="PS51318">
    <property type="entry name" value="TAT"/>
    <property type="match status" value="1"/>
</dbReference>
<dbReference type="Gene3D" id="3.40.50.200">
    <property type="entry name" value="Peptidase S8/S53 domain"/>
    <property type="match status" value="1"/>
</dbReference>
<evidence type="ECO:0000256" key="5">
    <source>
        <dbReference type="PROSITE-ProRule" id="PRU01240"/>
    </source>
</evidence>
<name>A0A916WKX8_9MICO</name>
<feature type="chain" id="PRO_5038102533" description="Peptidase S8/S53 domain-containing protein" evidence="7">
    <location>
        <begin position="30"/>
        <end position="435"/>
    </location>
</feature>
<keyword evidence="2 5" id="KW-0645">Protease</keyword>
<keyword evidence="4 5" id="KW-0720">Serine protease</keyword>
<evidence type="ECO:0000259" key="8">
    <source>
        <dbReference type="Pfam" id="PF00082"/>
    </source>
</evidence>
<comment type="similarity">
    <text evidence="1 5">Belongs to the peptidase S8 family.</text>
</comment>
<dbReference type="RefSeq" id="WP_188511361.1">
    <property type="nucleotide sequence ID" value="NZ_BMGB01000002.1"/>
</dbReference>
<feature type="domain" description="Peptidase S8/S53" evidence="8">
    <location>
        <begin position="50"/>
        <end position="336"/>
    </location>
</feature>
<dbReference type="AlphaFoldDB" id="A0A916WKX8"/>
<evidence type="ECO:0000256" key="3">
    <source>
        <dbReference type="ARBA" id="ARBA00022801"/>
    </source>
</evidence>
<dbReference type="SUPFAM" id="SSF52743">
    <property type="entry name" value="Subtilisin-like"/>
    <property type="match status" value="1"/>
</dbReference>
<evidence type="ECO:0000256" key="1">
    <source>
        <dbReference type="ARBA" id="ARBA00011073"/>
    </source>
</evidence>
<dbReference type="GO" id="GO:0006508">
    <property type="term" value="P:proteolysis"/>
    <property type="evidence" value="ECO:0007669"/>
    <property type="project" value="UniProtKB-KW"/>
</dbReference>
<evidence type="ECO:0000256" key="7">
    <source>
        <dbReference type="SAM" id="SignalP"/>
    </source>
</evidence>
<keyword evidence="6" id="KW-1133">Transmembrane helix</keyword>
<evidence type="ECO:0000313" key="10">
    <source>
        <dbReference type="Proteomes" id="UP000606922"/>
    </source>
</evidence>
<dbReference type="InterPro" id="IPR000209">
    <property type="entry name" value="Peptidase_S8/S53_dom"/>
</dbReference>
<evidence type="ECO:0000256" key="6">
    <source>
        <dbReference type="SAM" id="Phobius"/>
    </source>
</evidence>
<reference evidence="9" key="1">
    <citation type="journal article" date="2014" name="Int. J. Syst. Evol. Microbiol.">
        <title>Complete genome sequence of Corynebacterium casei LMG S-19264T (=DSM 44701T), isolated from a smear-ripened cheese.</title>
        <authorList>
            <consortium name="US DOE Joint Genome Institute (JGI-PGF)"/>
            <person name="Walter F."/>
            <person name="Albersmeier A."/>
            <person name="Kalinowski J."/>
            <person name="Ruckert C."/>
        </authorList>
    </citation>
    <scope>NUCLEOTIDE SEQUENCE</scope>
    <source>
        <strain evidence="9">CGMCC 1.12813</strain>
    </source>
</reference>
<keyword evidence="3 5" id="KW-0378">Hydrolase</keyword>
<reference evidence="9" key="2">
    <citation type="submission" date="2020-09" db="EMBL/GenBank/DDBJ databases">
        <authorList>
            <person name="Sun Q."/>
            <person name="Zhou Y."/>
        </authorList>
    </citation>
    <scope>NUCLEOTIDE SEQUENCE</scope>
    <source>
        <strain evidence="9">CGMCC 1.12813</strain>
    </source>
</reference>
<dbReference type="InterPro" id="IPR023828">
    <property type="entry name" value="Peptidase_S8_Ser-AS"/>
</dbReference>
<feature type="active site" description="Charge relay system" evidence="5">
    <location>
        <position position="105"/>
    </location>
</feature>
<feature type="transmembrane region" description="Helical" evidence="6">
    <location>
        <begin position="399"/>
        <end position="426"/>
    </location>
</feature>
<gene>
    <name evidence="9" type="ORF">GCM10010979_27530</name>
</gene>
<dbReference type="PROSITE" id="PS51892">
    <property type="entry name" value="SUBTILASE"/>
    <property type="match status" value="1"/>
</dbReference>
<keyword evidence="6" id="KW-0812">Transmembrane</keyword>
<dbReference type="InterPro" id="IPR036852">
    <property type="entry name" value="Peptidase_S8/S53_dom_sf"/>
</dbReference>
<sequence length="435" mass="43907">MSSLRALSRTLAVAGAVALLAITAAPAHAVDAPWYVGALKLDTAAQGLTGAGVKIAVLDGPINPEVPTLVGADLQVQEPSLCFDDTGTPLPAATTDLGPSNPTDHGTNVASIIVGSGAGYAGQQGVVGVAPGATILYYSVYSESAEGEGVRCRAEDGSFVMLPIHRAIDAAVDAGANIISVSLEHAGSDEFDTAIARAFREGVVVVASLPNDASALSVGGMPADANGTVGVQAAGADGSIQNKASGQPNRDTSADVVAPGLDISVQGNPATGLWSDQFVANGTSLATPLTAGVLALVMEKYPAATGNQIIQSLIHNTSGDPDHEPARDPDELIGYGLLSPTNLLSVDPTKYDDVNPLILKEAADGSVLEPTYDQIFNTAATDEPAGEPDAEAESSGTPAWVGILVGVLIGGVVLVAIVVTVIIMAVRKRAAITKQ</sequence>
<dbReference type="InterPro" id="IPR022398">
    <property type="entry name" value="Peptidase_S8_His-AS"/>
</dbReference>
<evidence type="ECO:0000313" key="9">
    <source>
        <dbReference type="EMBL" id="GGB11708.1"/>
    </source>
</evidence>
<comment type="caution">
    <text evidence="9">The sequence shown here is derived from an EMBL/GenBank/DDBJ whole genome shotgun (WGS) entry which is preliminary data.</text>
</comment>
<protein>
    <recommendedName>
        <fullName evidence="8">Peptidase S8/S53 domain-containing protein</fullName>
    </recommendedName>
</protein>
<dbReference type="PRINTS" id="PR00723">
    <property type="entry name" value="SUBTILISIN"/>
</dbReference>
<keyword evidence="7" id="KW-0732">Signal</keyword>
<organism evidence="9 10">
    <name type="scientific">Conyzicola nivalis</name>
    <dbReference type="NCBI Taxonomy" id="1477021"/>
    <lineage>
        <taxon>Bacteria</taxon>
        <taxon>Bacillati</taxon>
        <taxon>Actinomycetota</taxon>
        <taxon>Actinomycetes</taxon>
        <taxon>Micrococcales</taxon>
        <taxon>Microbacteriaceae</taxon>
        <taxon>Conyzicola</taxon>
    </lineage>
</organism>
<dbReference type="InterPro" id="IPR050131">
    <property type="entry name" value="Peptidase_S8_subtilisin-like"/>
</dbReference>
<evidence type="ECO:0000256" key="2">
    <source>
        <dbReference type="ARBA" id="ARBA00022670"/>
    </source>
</evidence>
<dbReference type="PROSITE" id="PS00138">
    <property type="entry name" value="SUBTILASE_SER"/>
    <property type="match status" value="1"/>
</dbReference>
<accession>A0A916WKX8</accession>
<dbReference type="GO" id="GO:0004252">
    <property type="term" value="F:serine-type endopeptidase activity"/>
    <property type="evidence" value="ECO:0007669"/>
    <property type="project" value="UniProtKB-UniRule"/>
</dbReference>
<dbReference type="PROSITE" id="PS00137">
    <property type="entry name" value="SUBTILASE_HIS"/>
    <property type="match status" value="1"/>
</dbReference>
<feature type="active site" description="Charge relay system" evidence="5">
    <location>
        <position position="59"/>
    </location>
</feature>
<dbReference type="Proteomes" id="UP000606922">
    <property type="component" value="Unassembled WGS sequence"/>
</dbReference>
<feature type="signal peptide" evidence="7">
    <location>
        <begin position="1"/>
        <end position="29"/>
    </location>
</feature>
<feature type="active site" description="Charge relay system" evidence="5">
    <location>
        <position position="284"/>
    </location>
</feature>
<dbReference type="PANTHER" id="PTHR43806:SF11">
    <property type="entry name" value="CEREVISIN-RELATED"/>
    <property type="match status" value="1"/>
</dbReference>
<dbReference type="Pfam" id="PF00082">
    <property type="entry name" value="Peptidase_S8"/>
    <property type="match status" value="1"/>
</dbReference>
<dbReference type="InterPro" id="IPR006311">
    <property type="entry name" value="TAT_signal"/>
</dbReference>
<evidence type="ECO:0000256" key="4">
    <source>
        <dbReference type="ARBA" id="ARBA00022825"/>
    </source>
</evidence>
<dbReference type="PANTHER" id="PTHR43806">
    <property type="entry name" value="PEPTIDASE S8"/>
    <property type="match status" value="1"/>
</dbReference>
<dbReference type="InterPro" id="IPR015500">
    <property type="entry name" value="Peptidase_S8_subtilisin-rel"/>
</dbReference>
<keyword evidence="10" id="KW-1185">Reference proteome</keyword>
<keyword evidence="6" id="KW-0472">Membrane</keyword>
<dbReference type="EMBL" id="BMGB01000002">
    <property type="protein sequence ID" value="GGB11708.1"/>
    <property type="molecule type" value="Genomic_DNA"/>
</dbReference>